<proteinExistence type="predicted"/>
<gene>
    <name evidence="3" type="ORF">G2W53_021774</name>
</gene>
<dbReference type="EMBL" id="JAAIUW010000007">
    <property type="protein sequence ID" value="KAF7823630.1"/>
    <property type="molecule type" value="Genomic_DNA"/>
</dbReference>
<sequence length="654" mass="74899">MLILNDARKTILYDQGISEDQQFGASESELLLVKKEEENVSATIKRSLGRRKKESHIENKSKENTKGRSHEPQDLESPEKSFHSKANHNARQNHSEYGLFREKDGKIAEATLNRDIISNKYDDHIGVLEVFRVEKDLLLKLLRDLDISEKGFKHASNNKARLTKSGSFPLASSSQTGFTTLNHKKNEVWPFPKSENSIATTTEAQRICTSHTKEMPVVTHQDARRGSSKAKPGVSYQKGWNQLVLHRFKAIKQKIKHALAEFTKNGHLASPDYRLPSKNMMKEVSQNLEETKASDYRRTSSINESLDKYTQLFEQSFRKGTKWNKSMSKSLKLIDEDTNEMSVHAPKFSRRNLSLPNLDPLGFLLHEAIRDTSDLRIPGRTSVENNTSAEILIHLQQNPTESEIQDVVVSNGSDVNPKSVDSFENEVMEVLETSCENYANRHREGTEINSKDSSMNQLDTNVNAAAKGANKSGDESDNHLLLYESDIGNDFNFKYVKNVIELSGLLEENEGIQNIVDQPLNGFKELETFLQKEMEWSREEIISKEFYDHQLLFNLANEVLLQIYEKSSIYFPRPFSFNLSLHPKPKGSHLLKQVWNGVELYLKLKPELDQTLEDVVSRDLAHSGWMNLQWEEEFVVLELEDMIVEDLLHEVFFS</sequence>
<name>A0A834TMV8_9FABA</name>
<evidence type="ECO:0000313" key="3">
    <source>
        <dbReference type="EMBL" id="KAF7823630.1"/>
    </source>
</evidence>
<dbReference type="Proteomes" id="UP000634136">
    <property type="component" value="Unassembled WGS sequence"/>
</dbReference>
<accession>A0A834TMV8</accession>
<evidence type="ECO:0000259" key="2">
    <source>
        <dbReference type="Pfam" id="PF14309"/>
    </source>
</evidence>
<feature type="region of interest" description="Disordered" evidence="1">
    <location>
        <begin position="43"/>
        <end position="98"/>
    </location>
</feature>
<dbReference type="InterPro" id="IPR025486">
    <property type="entry name" value="DUF4378"/>
</dbReference>
<dbReference type="InterPro" id="IPR044257">
    <property type="entry name" value="TRM32-like"/>
</dbReference>
<dbReference type="PANTHER" id="PTHR47071:SF2">
    <property type="entry name" value="PROTEIN TRM32"/>
    <property type="match status" value="1"/>
</dbReference>
<feature type="domain" description="DUF4378" evidence="2">
    <location>
        <begin position="493"/>
        <end position="650"/>
    </location>
</feature>
<dbReference type="OrthoDB" id="758104at2759"/>
<evidence type="ECO:0000256" key="1">
    <source>
        <dbReference type="SAM" id="MobiDB-lite"/>
    </source>
</evidence>
<dbReference type="AlphaFoldDB" id="A0A834TMV8"/>
<reference evidence="3" key="1">
    <citation type="submission" date="2020-09" db="EMBL/GenBank/DDBJ databases">
        <title>Genome-Enabled Discovery of Anthraquinone Biosynthesis in Senna tora.</title>
        <authorList>
            <person name="Kang S.-H."/>
            <person name="Pandey R.P."/>
            <person name="Lee C.-M."/>
            <person name="Sim J.-S."/>
            <person name="Jeong J.-T."/>
            <person name="Choi B.-S."/>
            <person name="Jung M."/>
            <person name="Ginzburg D."/>
            <person name="Zhao K."/>
            <person name="Won S.Y."/>
            <person name="Oh T.-J."/>
            <person name="Yu Y."/>
            <person name="Kim N.-H."/>
            <person name="Lee O.R."/>
            <person name="Lee T.-H."/>
            <person name="Bashyal P."/>
            <person name="Kim T.-S."/>
            <person name="Lee W.-H."/>
            <person name="Kawkins C."/>
            <person name="Kim C.-K."/>
            <person name="Kim J.S."/>
            <person name="Ahn B.O."/>
            <person name="Rhee S.Y."/>
            <person name="Sohng J.K."/>
        </authorList>
    </citation>
    <scope>NUCLEOTIDE SEQUENCE</scope>
    <source>
        <tissue evidence="3">Leaf</tissue>
    </source>
</reference>
<evidence type="ECO:0000313" key="4">
    <source>
        <dbReference type="Proteomes" id="UP000634136"/>
    </source>
</evidence>
<protein>
    <submittedName>
        <fullName evidence="3">Protein TRM32-like</fullName>
    </submittedName>
</protein>
<dbReference type="Pfam" id="PF14309">
    <property type="entry name" value="DUF4378"/>
    <property type="match status" value="1"/>
</dbReference>
<dbReference type="PANTHER" id="PTHR47071">
    <property type="entry name" value="PROTEIN TRM32"/>
    <property type="match status" value="1"/>
</dbReference>
<keyword evidence="4" id="KW-1185">Reference proteome</keyword>
<organism evidence="3 4">
    <name type="scientific">Senna tora</name>
    <dbReference type="NCBI Taxonomy" id="362788"/>
    <lineage>
        <taxon>Eukaryota</taxon>
        <taxon>Viridiplantae</taxon>
        <taxon>Streptophyta</taxon>
        <taxon>Embryophyta</taxon>
        <taxon>Tracheophyta</taxon>
        <taxon>Spermatophyta</taxon>
        <taxon>Magnoliopsida</taxon>
        <taxon>eudicotyledons</taxon>
        <taxon>Gunneridae</taxon>
        <taxon>Pentapetalae</taxon>
        <taxon>rosids</taxon>
        <taxon>fabids</taxon>
        <taxon>Fabales</taxon>
        <taxon>Fabaceae</taxon>
        <taxon>Caesalpinioideae</taxon>
        <taxon>Cassia clade</taxon>
        <taxon>Senna</taxon>
    </lineage>
</organism>
<feature type="compositionally biased region" description="Basic and acidic residues" evidence="1">
    <location>
        <begin position="55"/>
        <end position="82"/>
    </location>
</feature>
<comment type="caution">
    <text evidence="3">The sequence shown here is derived from an EMBL/GenBank/DDBJ whole genome shotgun (WGS) entry which is preliminary data.</text>
</comment>